<organism evidence="1 2">
    <name type="scientific">Fictibacillus norfolkensis</name>
    <dbReference type="NCBI Taxonomy" id="2762233"/>
    <lineage>
        <taxon>Bacteria</taxon>
        <taxon>Bacillati</taxon>
        <taxon>Bacillota</taxon>
        <taxon>Bacilli</taxon>
        <taxon>Bacillales</taxon>
        <taxon>Fictibacillaceae</taxon>
        <taxon>Fictibacillus</taxon>
    </lineage>
</organism>
<evidence type="ECO:0000313" key="2">
    <source>
        <dbReference type="Proteomes" id="UP000603641"/>
    </source>
</evidence>
<accession>A0ABR8SK74</accession>
<keyword evidence="2" id="KW-1185">Reference proteome</keyword>
<protein>
    <submittedName>
        <fullName evidence="1">Uncharacterized protein</fullName>
    </submittedName>
</protein>
<gene>
    <name evidence="1" type="ORF">H9648_07400</name>
</gene>
<reference evidence="1 2" key="1">
    <citation type="submission" date="2020-08" db="EMBL/GenBank/DDBJ databases">
        <title>A Genomic Blueprint of the Chicken Gut Microbiome.</title>
        <authorList>
            <person name="Gilroy R."/>
            <person name="Ravi A."/>
            <person name="Getino M."/>
            <person name="Pursley I."/>
            <person name="Horton D.L."/>
            <person name="Alikhan N.-F."/>
            <person name="Baker D."/>
            <person name="Gharbi K."/>
            <person name="Hall N."/>
            <person name="Watson M."/>
            <person name="Adriaenssens E.M."/>
            <person name="Foster-Nyarko E."/>
            <person name="Jarju S."/>
            <person name="Secka A."/>
            <person name="Antonio M."/>
            <person name="Oren A."/>
            <person name="Chaudhuri R."/>
            <person name="La Ragione R.M."/>
            <person name="Hildebrand F."/>
            <person name="Pallen M.J."/>
        </authorList>
    </citation>
    <scope>NUCLEOTIDE SEQUENCE [LARGE SCALE GENOMIC DNA]</scope>
    <source>
        <strain evidence="1 2">Sa2CUA10</strain>
    </source>
</reference>
<evidence type="ECO:0000313" key="1">
    <source>
        <dbReference type="EMBL" id="MBD7963882.1"/>
    </source>
</evidence>
<name>A0ABR8SK74_9BACL</name>
<dbReference type="Proteomes" id="UP000603641">
    <property type="component" value="Unassembled WGS sequence"/>
</dbReference>
<sequence length="62" mass="6924">MTTDQDVLDAYFELQDLVGVRSAFDNLDNAIVEPVKAVPGYVQFRWEAPTGVSISATKRKYS</sequence>
<comment type="caution">
    <text evidence="1">The sequence shown here is derived from an EMBL/GenBank/DDBJ whole genome shotgun (WGS) entry which is preliminary data.</text>
</comment>
<dbReference type="EMBL" id="JACSQM010000003">
    <property type="protein sequence ID" value="MBD7963882.1"/>
    <property type="molecule type" value="Genomic_DNA"/>
</dbReference>
<dbReference type="RefSeq" id="WP_191753283.1">
    <property type="nucleotide sequence ID" value="NZ_JACSQM010000003.1"/>
</dbReference>
<proteinExistence type="predicted"/>